<name>A0ABT8R470_9BACT</name>
<accession>A0ABT8R470</accession>
<evidence type="ECO:0000313" key="2">
    <source>
        <dbReference type="Proteomes" id="UP001168528"/>
    </source>
</evidence>
<keyword evidence="2" id="KW-1185">Reference proteome</keyword>
<gene>
    <name evidence="1" type="ORF">Q0590_07440</name>
</gene>
<sequence length="126" mass="14305">MIKFKFLTPKDNVGVVKATVHKTGKMGFSTGAIKVLGLEKNKYFKLAVNDEDEKDSNLYLIVAKEADADTFVTNKAGAYYYLKVKHILDELGIDYKSETVIFDIREVKEADIKCYKLSRRKATSKK</sequence>
<dbReference type="Proteomes" id="UP001168528">
    <property type="component" value="Unassembled WGS sequence"/>
</dbReference>
<dbReference type="EMBL" id="JAUKPO010000003">
    <property type="protein sequence ID" value="MDO1446078.1"/>
    <property type="molecule type" value="Genomic_DNA"/>
</dbReference>
<dbReference type="RefSeq" id="WP_302036880.1">
    <property type="nucleotide sequence ID" value="NZ_JAUKPO010000003.1"/>
</dbReference>
<evidence type="ECO:0000313" key="1">
    <source>
        <dbReference type="EMBL" id="MDO1446078.1"/>
    </source>
</evidence>
<comment type="caution">
    <text evidence="1">The sequence shown here is derived from an EMBL/GenBank/DDBJ whole genome shotgun (WGS) entry which is preliminary data.</text>
</comment>
<organism evidence="1 2">
    <name type="scientific">Rhodocytophaga aerolata</name>
    <dbReference type="NCBI Taxonomy" id="455078"/>
    <lineage>
        <taxon>Bacteria</taxon>
        <taxon>Pseudomonadati</taxon>
        <taxon>Bacteroidota</taxon>
        <taxon>Cytophagia</taxon>
        <taxon>Cytophagales</taxon>
        <taxon>Rhodocytophagaceae</taxon>
        <taxon>Rhodocytophaga</taxon>
    </lineage>
</organism>
<reference evidence="1" key="1">
    <citation type="submission" date="2023-07" db="EMBL/GenBank/DDBJ databases">
        <title>The genome sequence of Rhodocytophaga aerolata KACC 12507.</title>
        <authorList>
            <person name="Zhang X."/>
        </authorList>
    </citation>
    <scope>NUCLEOTIDE SEQUENCE</scope>
    <source>
        <strain evidence="1">KACC 12507</strain>
    </source>
</reference>
<proteinExistence type="predicted"/>
<protein>
    <submittedName>
        <fullName evidence="1">Uncharacterized protein</fullName>
    </submittedName>
</protein>